<dbReference type="EMBL" id="CP045700">
    <property type="protein sequence ID" value="QGA66542.1"/>
    <property type="molecule type" value="Genomic_DNA"/>
</dbReference>
<dbReference type="Proteomes" id="UP000348942">
    <property type="component" value="Chromosome 2"/>
</dbReference>
<proteinExistence type="predicted"/>
<evidence type="ECO:0000313" key="2">
    <source>
        <dbReference type="Proteomes" id="UP000348942"/>
    </source>
</evidence>
<dbReference type="AlphaFoldDB" id="A0A5Q0THA2"/>
<keyword evidence="2" id="KW-1185">Reference proteome</keyword>
<organism evidence="1 2">
    <name type="scientific">Vibrio algicola</name>
    <dbReference type="NCBI Taxonomy" id="2662262"/>
    <lineage>
        <taxon>Bacteria</taxon>
        <taxon>Pseudomonadati</taxon>
        <taxon>Pseudomonadota</taxon>
        <taxon>Gammaproteobacteria</taxon>
        <taxon>Vibrionales</taxon>
        <taxon>Vibrionaceae</taxon>
        <taxon>Vibrio</taxon>
    </lineage>
</organism>
<accession>A0A5Q0THA2</accession>
<reference evidence="1 2" key="1">
    <citation type="submission" date="2019-10" db="EMBL/GenBank/DDBJ databases">
        <title>Vibrio sp. nov., isolated from Coralline algae surface.</title>
        <authorList>
            <person name="Geng Y."/>
            <person name="Zhang X."/>
        </authorList>
    </citation>
    <scope>NUCLEOTIDE SEQUENCE [LARGE SCALE GENOMIC DNA]</scope>
    <source>
        <strain evidence="1 2">SM1977</strain>
    </source>
</reference>
<protein>
    <submittedName>
        <fullName evidence="1">Uncharacterized protein</fullName>
    </submittedName>
</protein>
<dbReference type="RefSeq" id="WP_153448675.1">
    <property type="nucleotide sequence ID" value="NZ_CP045700.1"/>
</dbReference>
<name>A0A5Q0THA2_9VIBR</name>
<sequence length="196" mass="21314">MKFTLNAICSSAVVDLDGDIIETTSYDVTEMNDRSIPIFSNHASGTTIGYNEDWRLRYSAKAQGNVLVVNMNFDDHYVNGEQSQKGFDNAKSGAWAATSIGFTVAPSGYDVMKDANGNFTGLHIKTGVRILELSICAIGSNPLAVILKSEEDIALMKRMKEMKDNAPITIAQAAKCKGITKRQAAIEWLKSIEQGA</sequence>
<evidence type="ECO:0000313" key="1">
    <source>
        <dbReference type="EMBL" id="QGA66542.1"/>
    </source>
</evidence>
<gene>
    <name evidence="1" type="ORF">GFB47_14065</name>
</gene>